<protein>
    <submittedName>
        <fullName evidence="2">GNAT family N-acetyltransferase</fullName>
    </submittedName>
</protein>
<evidence type="ECO:0000259" key="1">
    <source>
        <dbReference type="PROSITE" id="PS51186"/>
    </source>
</evidence>
<dbReference type="InterPro" id="IPR016181">
    <property type="entry name" value="Acyl_CoA_acyltransferase"/>
</dbReference>
<dbReference type="Pfam" id="PF00583">
    <property type="entry name" value="Acetyltransf_1"/>
    <property type="match status" value="1"/>
</dbReference>
<proteinExistence type="predicted"/>
<keyword evidence="3" id="KW-1185">Reference proteome</keyword>
<dbReference type="SUPFAM" id="SSF55729">
    <property type="entry name" value="Acyl-CoA N-acyltransferases (Nat)"/>
    <property type="match status" value="1"/>
</dbReference>
<name>A0A1T2X5U3_9BACL</name>
<evidence type="ECO:0000313" key="2">
    <source>
        <dbReference type="EMBL" id="OPA75210.1"/>
    </source>
</evidence>
<dbReference type="InterPro" id="IPR000182">
    <property type="entry name" value="GNAT_dom"/>
</dbReference>
<dbReference type="Gene3D" id="3.40.630.30">
    <property type="match status" value="1"/>
</dbReference>
<dbReference type="AlphaFoldDB" id="A0A1T2X5U3"/>
<gene>
    <name evidence="2" type="ORF">BVG16_21645</name>
</gene>
<dbReference type="OrthoDB" id="66776at2"/>
<dbReference type="PROSITE" id="PS51186">
    <property type="entry name" value="GNAT"/>
    <property type="match status" value="1"/>
</dbReference>
<organism evidence="2 3">
    <name type="scientific">Paenibacillus selenitireducens</name>
    <dbReference type="NCBI Taxonomy" id="1324314"/>
    <lineage>
        <taxon>Bacteria</taxon>
        <taxon>Bacillati</taxon>
        <taxon>Bacillota</taxon>
        <taxon>Bacilli</taxon>
        <taxon>Bacillales</taxon>
        <taxon>Paenibacillaceae</taxon>
        <taxon>Paenibacillus</taxon>
    </lineage>
</organism>
<sequence length="159" mass="18330">MKVETQVELQLYSSAHDEQLKRFSLPQEQEQFTALPIEMLEVHPEKHPVVILSEQVPVGFFVLHASDQVKEYTDNPHAMLLTSFSINFTQQGKGLARRGLEQLRPFVRHQFLGCDEIVLAVNQKNIPAQKLYEKIGFQDTGRRKIGPLRKQYIMSLSIE</sequence>
<accession>A0A1T2X5U3</accession>
<comment type="caution">
    <text evidence="2">The sequence shown here is derived from an EMBL/GenBank/DDBJ whole genome shotgun (WGS) entry which is preliminary data.</text>
</comment>
<dbReference type="STRING" id="1324314.BVG16_21645"/>
<reference evidence="2 3" key="1">
    <citation type="submission" date="2017-01" db="EMBL/GenBank/DDBJ databases">
        <title>Genome analysis of Paenibacillus selenitrireducens ES3-24.</title>
        <authorList>
            <person name="Xu D."/>
            <person name="Yao R."/>
            <person name="Zheng S."/>
        </authorList>
    </citation>
    <scope>NUCLEOTIDE SEQUENCE [LARGE SCALE GENOMIC DNA]</scope>
    <source>
        <strain evidence="2 3">ES3-24</strain>
    </source>
</reference>
<dbReference type="EMBL" id="MSZX01000009">
    <property type="protein sequence ID" value="OPA75210.1"/>
    <property type="molecule type" value="Genomic_DNA"/>
</dbReference>
<keyword evidence="2" id="KW-0808">Transferase</keyword>
<dbReference type="GO" id="GO:0016747">
    <property type="term" value="F:acyltransferase activity, transferring groups other than amino-acyl groups"/>
    <property type="evidence" value="ECO:0007669"/>
    <property type="project" value="InterPro"/>
</dbReference>
<dbReference type="RefSeq" id="WP_078501284.1">
    <property type="nucleotide sequence ID" value="NZ_MSZX01000009.1"/>
</dbReference>
<evidence type="ECO:0000313" key="3">
    <source>
        <dbReference type="Proteomes" id="UP000190188"/>
    </source>
</evidence>
<dbReference type="Proteomes" id="UP000190188">
    <property type="component" value="Unassembled WGS sequence"/>
</dbReference>
<feature type="domain" description="N-acetyltransferase" evidence="1">
    <location>
        <begin position="7"/>
        <end position="159"/>
    </location>
</feature>